<evidence type="ECO:0000313" key="2">
    <source>
        <dbReference type="Proteomes" id="UP000028569"/>
    </source>
</evidence>
<keyword evidence="2" id="KW-1185">Reference proteome</keyword>
<sequence>MMSKQGWASTCPVLREPFGYHMQVMTQNRQFMSGKSSSKVSAWFTGDMA</sequence>
<dbReference type="AlphaFoldDB" id="A0A087VSF1"/>
<proteinExistence type="predicted"/>
<reference evidence="1 2" key="1">
    <citation type="journal article" date="2014" name="Appl. Environ. Microbiol.">
        <title>Genomic encyclopedia of type strains of the genus Bifidobacterium.</title>
        <authorList>
            <person name="Milani C."/>
            <person name="Lugli G.A."/>
            <person name="Duranti S."/>
            <person name="Turroni F."/>
            <person name="Bottacini F."/>
            <person name="Mangifesta M."/>
            <person name="Sanchez B."/>
            <person name="Viappiani A."/>
            <person name="Mancabelli L."/>
            <person name="Taminiau B."/>
            <person name="Delcenserie V."/>
            <person name="Barrangou R."/>
            <person name="Margolles A."/>
            <person name="van Sinderen D."/>
            <person name="Ventura M."/>
        </authorList>
    </citation>
    <scope>NUCLEOTIDE SEQUENCE [LARGE SCALE GENOMIC DNA]</scope>
    <source>
        <strain evidence="1 2">LMG 11587</strain>
    </source>
</reference>
<evidence type="ECO:0000313" key="1">
    <source>
        <dbReference type="EMBL" id="AIC91285.1"/>
    </source>
</evidence>
<gene>
    <name evidence="1" type="ORF">BINDI_1382</name>
</gene>
<organism evidence="1 2">
    <name type="scientific">Bifidobacterium [indicum] DSM 20214 = LMG 11587</name>
    <dbReference type="NCBI Taxonomy" id="1341694"/>
    <lineage>
        <taxon>Bacteria</taxon>
        <taxon>Bacillati</taxon>
        <taxon>Actinomycetota</taxon>
        <taxon>Actinomycetes</taxon>
        <taxon>Bifidobacteriales</taxon>
        <taxon>Bifidobacteriaceae</taxon>
        <taxon>Bifidobacterium</taxon>
    </lineage>
</organism>
<name>A0A087VSF1_9BIFI</name>
<dbReference type="EMBL" id="CP006018">
    <property type="protein sequence ID" value="AIC91285.1"/>
    <property type="molecule type" value="Genomic_DNA"/>
</dbReference>
<accession>A0A087VSF1</accession>
<dbReference type="KEGG" id="bii:BINDI_1382"/>
<dbReference type="HOGENOM" id="CLU_3132832_0_0_11"/>
<dbReference type="Proteomes" id="UP000028569">
    <property type="component" value="Chromosome"/>
</dbReference>
<protein>
    <submittedName>
        <fullName evidence="1">Uncharacterized protein</fullName>
    </submittedName>
</protein>